<gene>
    <name evidence="1" type="ORF">WG66_13864</name>
</gene>
<protein>
    <submittedName>
        <fullName evidence="1">Uncharacterized protein</fullName>
    </submittedName>
</protein>
<sequence>MYDYEDLVDEHWELPLHLVEQLLNPAFHPKRNYIHSMTFHVKMAKLPPSVHISADDSNRHHPMPSTPTWQTRSLHLSQRWLYEAENTHDLWFKAKIKGEILGKRFNNKPENIRLVICDRDKTAVIEHYKKQHPLPDNVEVSLVYPVSNTVDPIFIFRGEFANRVVYRSSSANYDGVRYLHGFEADIKGRIIDFNVKCKFLPTDACVLYVGTEIRDALGQYYKDRSNSNNRRR</sequence>
<dbReference type="Proteomes" id="UP000054988">
    <property type="component" value="Unassembled WGS sequence"/>
</dbReference>
<evidence type="ECO:0000313" key="2">
    <source>
        <dbReference type="Proteomes" id="UP000054988"/>
    </source>
</evidence>
<organism evidence="1 2">
    <name type="scientific">Moniliophthora roreri</name>
    <name type="common">Frosty pod rot fungus</name>
    <name type="synonym">Monilia roreri</name>
    <dbReference type="NCBI Taxonomy" id="221103"/>
    <lineage>
        <taxon>Eukaryota</taxon>
        <taxon>Fungi</taxon>
        <taxon>Dikarya</taxon>
        <taxon>Basidiomycota</taxon>
        <taxon>Agaricomycotina</taxon>
        <taxon>Agaricomycetes</taxon>
        <taxon>Agaricomycetidae</taxon>
        <taxon>Agaricales</taxon>
        <taxon>Marasmiineae</taxon>
        <taxon>Marasmiaceae</taxon>
        <taxon>Moniliophthora</taxon>
    </lineage>
</organism>
<proteinExistence type="predicted"/>
<evidence type="ECO:0000313" key="1">
    <source>
        <dbReference type="EMBL" id="KTB33560.1"/>
    </source>
</evidence>
<comment type="caution">
    <text evidence="1">The sequence shown here is derived from an EMBL/GenBank/DDBJ whole genome shotgun (WGS) entry which is preliminary data.</text>
</comment>
<name>A0A0W0FB83_MONRR</name>
<dbReference type="EMBL" id="LATX01002162">
    <property type="protein sequence ID" value="KTB33560.1"/>
    <property type="molecule type" value="Genomic_DNA"/>
</dbReference>
<dbReference type="AlphaFoldDB" id="A0A0W0FB83"/>
<reference evidence="1 2" key="1">
    <citation type="submission" date="2015-12" db="EMBL/GenBank/DDBJ databases">
        <title>Draft genome sequence of Moniliophthora roreri, the causal agent of frosty pod rot of cacao.</title>
        <authorList>
            <person name="Aime M.C."/>
            <person name="Diaz-Valderrama J.R."/>
            <person name="Kijpornyongpan T."/>
            <person name="Phillips-Mora W."/>
        </authorList>
    </citation>
    <scope>NUCLEOTIDE SEQUENCE [LARGE SCALE GENOMIC DNA]</scope>
    <source>
        <strain evidence="1 2">MCA 2952</strain>
    </source>
</reference>
<accession>A0A0W0FB83</accession>